<dbReference type="GO" id="GO:0055085">
    <property type="term" value="P:transmembrane transport"/>
    <property type="evidence" value="ECO:0007669"/>
    <property type="project" value="InterPro"/>
</dbReference>
<dbReference type="InterPro" id="IPR035906">
    <property type="entry name" value="MetI-like_sf"/>
</dbReference>
<dbReference type="PANTHER" id="PTHR43163">
    <property type="entry name" value="DIPEPTIDE TRANSPORT SYSTEM PERMEASE PROTEIN DPPB-RELATED"/>
    <property type="match status" value="1"/>
</dbReference>
<feature type="transmembrane region" description="Helical" evidence="8">
    <location>
        <begin position="56"/>
        <end position="77"/>
    </location>
</feature>
<evidence type="ECO:0000313" key="11">
    <source>
        <dbReference type="Proteomes" id="UP000282378"/>
    </source>
</evidence>
<dbReference type="AlphaFoldDB" id="A0A3M2Z275"/>
<dbReference type="Gene3D" id="1.10.3720.10">
    <property type="entry name" value="MetI-like"/>
    <property type="match status" value="1"/>
</dbReference>
<comment type="caution">
    <text evidence="10">The sequence shown here is derived from an EMBL/GenBank/DDBJ whole genome shotgun (WGS) entry which is preliminary data.</text>
</comment>
<evidence type="ECO:0000256" key="3">
    <source>
        <dbReference type="ARBA" id="ARBA00022475"/>
    </source>
</evidence>
<evidence type="ECO:0000256" key="7">
    <source>
        <dbReference type="ARBA" id="ARBA00024202"/>
    </source>
</evidence>
<proteinExistence type="inferred from homology"/>
<dbReference type="GO" id="GO:0005886">
    <property type="term" value="C:plasma membrane"/>
    <property type="evidence" value="ECO:0007669"/>
    <property type="project" value="UniProtKB-SubCell"/>
</dbReference>
<evidence type="ECO:0000256" key="2">
    <source>
        <dbReference type="ARBA" id="ARBA00022448"/>
    </source>
</evidence>
<feature type="transmembrane region" description="Helical" evidence="8">
    <location>
        <begin position="20"/>
        <end position="44"/>
    </location>
</feature>
<comment type="similarity">
    <text evidence="7">Belongs to the binding-protein-dependent transport system permease family. OppBC subfamily.</text>
</comment>
<feature type="domain" description="ABC transmembrane type-1" evidence="9">
    <location>
        <begin position="1"/>
        <end position="77"/>
    </location>
</feature>
<evidence type="ECO:0000256" key="8">
    <source>
        <dbReference type="RuleBase" id="RU363032"/>
    </source>
</evidence>
<keyword evidence="2 8" id="KW-0813">Transport</keyword>
<evidence type="ECO:0000256" key="6">
    <source>
        <dbReference type="ARBA" id="ARBA00023136"/>
    </source>
</evidence>
<comment type="subcellular location">
    <subcellularLocation>
        <location evidence="1 8">Cell membrane</location>
        <topology evidence="1 8">Multi-pass membrane protein</topology>
    </subcellularLocation>
</comment>
<keyword evidence="6 8" id="KW-0472">Membrane</keyword>
<keyword evidence="4 8" id="KW-0812">Transmembrane</keyword>
<feature type="non-terminal residue" evidence="10">
    <location>
        <position position="1"/>
    </location>
</feature>
<accession>A0A3M2Z275</accession>
<dbReference type="PROSITE" id="PS50928">
    <property type="entry name" value="ABC_TM1"/>
    <property type="match status" value="1"/>
</dbReference>
<evidence type="ECO:0000313" key="10">
    <source>
        <dbReference type="EMBL" id="RML82211.1"/>
    </source>
</evidence>
<gene>
    <name evidence="10" type="ORF">APX70_00746</name>
</gene>
<name>A0A3M2Z275_PSEYM</name>
<dbReference type="EMBL" id="RBNL01002031">
    <property type="protein sequence ID" value="RML82211.1"/>
    <property type="molecule type" value="Genomic_DNA"/>
</dbReference>
<dbReference type="InterPro" id="IPR000515">
    <property type="entry name" value="MetI-like"/>
</dbReference>
<keyword evidence="3" id="KW-1003">Cell membrane</keyword>
<dbReference type="Pfam" id="PF00528">
    <property type="entry name" value="BPD_transp_1"/>
    <property type="match status" value="1"/>
</dbReference>
<evidence type="ECO:0000256" key="1">
    <source>
        <dbReference type="ARBA" id="ARBA00004651"/>
    </source>
</evidence>
<evidence type="ECO:0000256" key="4">
    <source>
        <dbReference type="ARBA" id="ARBA00022692"/>
    </source>
</evidence>
<sequence length="91" mass="9745">CALFRRHVLPNSLVPSINLLAVNIGWLISGTVVIESLFAIPGIGQLLVRGIFSRDYMVVQGVAMVLACATVIVNFLADVATVAIDPRVNIK</sequence>
<reference evidence="10 11" key="1">
    <citation type="submission" date="2018-08" db="EMBL/GenBank/DDBJ databases">
        <title>Recombination of ecologically and evolutionarily significant loci maintains genetic cohesion in the Pseudomonas syringae species complex.</title>
        <authorList>
            <person name="Dillon M."/>
            <person name="Thakur S."/>
            <person name="Almeida R.N.D."/>
            <person name="Weir B.S."/>
            <person name="Guttman D.S."/>
        </authorList>
    </citation>
    <scope>NUCLEOTIDE SEQUENCE [LARGE SCALE GENOMIC DNA]</scope>
    <source>
        <strain evidence="10 11">88_10</strain>
    </source>
</reference>
<evidence type="ECO:0000259" key="9">
    <source>
        <dbReference type="PROSITE" id="PS50928"/>
    </source>
</evidence>
<dbReference type="Proteomes" id="UP000282378">
    <property type="component" value="Unassembled WGS sequence"/>
</dbReference>
<protein>
    <submittedName>
        <fullName evidence="10">Binding-protein dependent transport system inner membrane protein</fullName>
    </submittedName>
</protein>
<keyword evidence="5 8" id="KW-1133">Transmembrane helix</keyword>
<organism evidence="10 11">
    <name type="scientific">Pseudomonas syringae pv. maculicola</name>
    <dbReference type="NCBI Taxonomy" id="59511"/>
    <lineage>
        <taxon>Bacteria</taxon>
        <taxon>Pseudomonadati</taxon>
        <taxon>Pseudomonadota</taxon>
        <taxon>Gammaproteobacteria</taxon>
        <taxon>Pseudomonadales</taxon>
        <taxon>Pseudomonadaceae</taxon>
        <taxon>Pseudomonas</taxon>
    </lineage>
</organism>
<dbReference type="SUPFAM" id="SSF161098">
    <property type="entry name" value="MetI-like"/>
    <property type="match status" value="1"/>
</dbReference>
<evidence type="ECO:0000256" key="5">
    <source>
        <dbReference type="ARBA" id="ARBA00022989"/>
    </source>
</evidence>
<dbReference type="PANTHER" id="PTHR43163:SF6">
    <property type="entry name" value="DIPEPTIDE TRANSPORT SYSTEM PERMEASE PROTEIN DPPB-RELATED"/>
    <property type="match status" value="1"/>
</dbReference>